<dbReference type="Gene3D" id="1.10.12.10">
    <property type="entry name" value="Lyase 2-enoyl-coa Hydratase, Chain A, domain 2"/>
    <property type="match status" value="1"/>
</dbReference>
<evidence type="ECO:0000313" key="3">
    <source>
        <dbReference type="Proteomes" id="UP000240912"/>
    </source>
</evidence>
<dbReference type="AlphaFoldDB" id="A0A2T3HLJ3"/>
<dbReference type="SUPFAM" id="SSF52096">
    <property type="entry name" value="ClpP/crotonase"/>
    <property type="match status" value="1"/>
</dbReference>
<evidence type="ECO:0000256" key="1">
    <source>
        <dbReference type="ARBA" id="ARBA00005254"/>
    </source>
</evidence>
<sequence>MEKVILYAVDRRIASITLNRPDKRNALNPDLVSELKDALRAADEDPAVKVIVIKAAGSSFSAGADLAYLQQIGNNSYEENLKDSQRLAELFRLIHRLEKIVIAQVEGHAIAGGCGLAAVCDISFAIPEAIFGYTETRIGFVPAIVASFLLRKIPGNVARELLLTGRTFSAAEALTYGLINFVTKKEEITQKVSEFAIDLCENNSGNSLAVTKRLVTMNLNTSLEDSLENAIRINAEVRESEDFKKGIGSFLRKEKLNW</sequence>
<dbReference type="PANTHER" id="PTHR42964:SF1">
    <property type="entry name" value="POLYKETIDE BIOSYNTHESIS ENOYL-COA HYDRATASE PKSH-RELATED"/>
    <property type="match status" value="1"/>
</dbReference>
<dbReference type="OrthoDB" id="9775794at2"/>
<name>A0A2T3HLJ3_9SPHI</name>
<dbReference type="EMBL" id="PYLS01000005">
    <property type="protein sequence ID" value="PST83315.1"/>
    <property type="molecule type" value="Genomic_DNA"/>
</dbReference>
<dbReference type="InterPro" id="IPR051683">
    <property type="entry name" value="Enoyl-CoA_Hydratase/Isomerase"/>
</dbReference>
<protein>
    <submittedName>
        <fullName evidence="2">Methylglutaconyl-CoA hydratase</fullName>
    </submittedName>
</protein>
<dbReference type="InterPro" id="IPR001753">
    <property type="entry name" value="Enoyl-CoA_hydra/iso"/>
</dbReference>
<dbReference type="Proteomes" id="UP000240912">
    <property type="component" value="Unassembled WGS sequence"/>
</dbReference>
<organism evidence="2 3">
    <name type="scientific">Pedobacter yulinensis</name>
    <dbReference type="NCBI Taxonomy" id="2126353"/>
    <lineage>
        <taxon>Bacteria</taxon>
        <taxon>Pseudomonadati</taxon>
        <taxon>Bacteroidota</taxon>
        <taxon>Sphingobacteriia</taxon>
        <taxon>Sphingobacteriales</taxon>
        <taxon>Sphingobacteriaceae</taxon>
        <taxon>Pedobacter</taxon>
    </lineage>
</organism>
<reference evidence="2 3" key="1">
    <citation type="submission" date="2018-03" db="EMBL/GenBank/DDBJ databases">
        <authorList>
            <person name="Keele B.F."/>
        </authorList>
    </citation>
    <scope>NUCLEOTIDE SEQUENCE [LARGE SCALE GENOMIC DNA]</scope>
    <source>
        <strain evidence="2 3">YL28-9</strain>
    </source>
</reference>
<accession>A0A2T3HLJ3</accession>
<dbReference type="GO" id="GO:0003824">
    <property type="term" value="F:catalytic activity"/>
    <property type="evidence" value="ECO:0007669"/>
    <property type="project" value="UniProtKB-ARBA"/>
</dbReference>
<dbReference type="InterPro" id="IPR029045">
    <property type="entry name" value="ClpP/crotonase-like_dom_sf"/>
</dbReference>
<dbReference type="PANTHER" id="PTHR42964">
    <property type="entry name" value="ENOYL-COA HYDRATASE"/>
    <property type="match status" value="1"/>
</dbReference>
<dbReference type="Gene3D" id="3.90.226.10">
    <property type="entry name" value="2-enoyl-CoA Hydratase, Chain A, domain 1"/>
    <property type="match status" value="1"/>
</dbReference>
<dbReference type="Pfam" id="PF00378">
    <property type="entry name" value="ECH_1"/>
    <property type="match status" value="1"/>
</dbReference>
<evidence type="ECO:0000313" key="2">
    <source>
        <dbReference type="EMBL" id="PST83315.1"/>
    </source>
</evidence>
<gene>
    <name evidence="2" type="ORF">C7T94_12090</name>
</gene>
<dbReference type="RefSeq" id="WP_107215575.1">
    <property type="nucleotide sequence ID" value="NZ_KZ686269.1"/>
</dbReference>
<comment type="caution">
    <text evidence="2">The sequence shown here is derived from an EMBL/GenBank/DDBJ whole genome shotgun (WGS) entry which is preliminary data.</text>
</comment>
<dbReference type="CDD" id="cd06558">
    <property type="entry name" value="crotonase-like"/>
    <property type="match status" value="1"/>
</dbReference>
<dbReference type="InterPro" id="IPR014748">
    <property type="entry name" value="Enoyl-CoA_hydra_C"/>
</dbReference>
<keyword evidence="3" id="KW-1185">Reference proteome</keyword>
<proteinExistence type="inferred from homology"/>
<comment type="similarity">
    <text evidence="1">Belongs to the enoyl-CoA hydratase/isomerase family.</text>
</comment>